<dbReference type="EMBL" id="JBANQN010000003">
    <property type="protein sequence ID" value="KAK6793652.1"/>
    <property type="molecule type" value="Genomic_DNA"/>
</dbReference>
<organism evidence="1 2">
    <name type="scientific">Solanum bulbocastanum</name>
    <name type="common">Wild potato</name>
    <dbReference type="NCBI Taxonomy" id="147425"/>
    <lineage>
        <taxon>Eukaryota</taxon>
        <taxon>Viridiplantae</taxon>
        <taxon>Streptophyta</taxon>
        <taxon>Embryophyta</taxon>
        <taxon>Tracheophyta</taxon>
        <taxon>Spermatophyta</taxon>
        <taxon>Magnoliopsida</taxon>
        <taxon>eudicotyledons</taxon>
        <taxon>Gunneridae</taxon>
        <taxon>Pentapetalae</taxon>
        <taxon>asterids</taxon>
        <taxon>lamiids</taxon>
        <taxon>Solanales</taxon>
        <taxon>Solanaceae</taxon>
        <taxon>Solanoideae</taxon>
        <taxon>Solaneae</taxon>
        <taxon>Solanum</taxon>
    </lineage>
</organism>
<evidence type="ECO:0000313" key="2">
    <source>
        <dbReference type="Proteomes" id="UP001371456"/>
    </source>
</evidence>
<proteinExistence type="predicted"/>
<gene>
    <name evidence="1" type="ORF">RDI58_007105</name>
</gene>
<protein>
    <submittedName>
        <fullName evidence="1">Uncharacterized protein</fullName>
    </submittedName>
</protein>
<comment type="caution">
    <text evidence="1">The sequence shown here is derived from an EMBL/GenBank/DDBJ whole genome shotgun (WGS) entry which is preliminary data.</text>
</comment>
<accession>A0AAN8TYL7</accession>
<dbReference type="Proteomes" id="UP001371456">
    <property type="component" value="Unassembled WGS sequence"/>
</dbReference>
<keyword evidence="2" id="KW-1185">Reference proteome</keyword>
<name>A0AAN8TYL7_SOLBU</name>
<dbReference type="PANTHER" id="PTHR32108">
    <property type="entry name" value="DNA-DIRECTED RNA POLYMERASE SUBUNIT ALPHA"/>
    <property type="match status" value="1"/>
</dbReference>
<reference evidence="1 2" key="1">
    <citation type="submission" date="2024-02" db="EMBL/GenBank/DDBJ databases">
        <title>de novo genome assembly of Solanum bulbocastanum strain 11H21.</title>
        <authorList>
            <person name="Hosaka A.J."/>
        </authorList>
    </citation>
    <scope>NUCLEOTIDE SEQUENCE [LARGE SCALE GENOMIC DNA]</scope>
    <source>
        <tissue evidence="1">Young leaves</tissue>
    </source>
</reference>
<dbReference type="AlphaFoldDB" id="A0AAN8TYL7"/>
<dbReference type="PANTHER" id="PTHR32108:SF9">
    <property type="entry name" value="REVERSE TRANSCRIPTASE RNASE H-LIKE DOMAIN-CONTAINING PROTEIN"/>
    <property type="match status" value="1"/>
</dbReference>
<evidence type="ECO:0000313" key="1">
    <source>
        <dbReference type="EMBL" id="KAK6793652.1"/>
    </source>
</evidence>
<sequence length="137" mass="15438">MSEKLSPSNTSILTVKGALEDVWESQRQARLVVPRGPNKPILIVQGAHIPPVIIRLVFQLPMTNPNAVPWNYEHIVMAYKGKEVDEVGGITCSGRCYAPMELRKTKNDQMQVKSPVTEGEEDEFLRKMKLSDYSIVE</sequence>